<reference evidence="1 2" key="1">
    <citation type="journal article" date="2002" name="Nature">
        <title>Comparison of the genomes of two Xanthomonas pathogens with differing host specificities.</title>
        <authorList>
            <person name="da Silva A.C."/>
            <person name="Ferro J.A."/>
            <person name="Reinach F.C."/>
            <person name="Farah C.S."/>
            <person name="Furlan L.R."/>
            <person name="Quaggio R.B."/>
            <person name="Monteiro-Vitorello C.B."/>
            <person name="Van Sluys M.A."/>
            <person name="Almeida N.F."/>
            <person name="Alves L.M."/>
            <person name="do Amaral A.M."/>
            <person name="Bertolini M.C."/>
            <person name="Camargo L.E."/>
            <person name="Camarotte G."/>
            <person name="Cannavan F."/>
            <person name="Cardozo J."/>
            <person name="Chambergo F."/>
            <person name="Ciapina L.P."/>
            <person name="Cicarelli R.M."/>
            <person name="Coutinho L.L."/>
            <person name="Cursino-Santos J.R."/>
            <person name="El-Dorry H."/>
            <person name="Faria J.B."/>
            <person name="Ferreira A.J."/>
            <person name="Ferreira R.C."/>
            <person name="Ferro M.I."/>
            <person name="Formighieri E.F."/>
            <person name="Franco M.C."/>
            <person name="Greggio C.C."/>
            <person name="Gruber A."/>
            <person name="Katsuyama A.M."/>
            <person name="Kishi L.T."/>
            <person name="Leite R.P."/>
            <person name="Lemos E.G."/>
            <person name="Lemos M.V."/>
            <person name="Locali E.C."/>
            <person name="Machado M.A."/>
            <person name="Madeira A.M."/>
            <person name="Martinez-Rossi N.M."/>
            <person name="Martins E.C."/>
            <person name="Meidanis J."/>
            <person name="Menck C.F."/>
            <person name="Miyaki C.Y."/>
            <person name="Moon D.H."/>
            <person name="Moreira L.M."/>
            <person name="Novo M.T."/>
            <person name="Okura V.K."/>
            <person name="Oliveira M.C."/>
            <person name="Oliveira V.R."/>
            <person name="Pereira H.A."/>
            <person name="Rossi A."/>
            <person name="Sena J.A."/>
            <person name="Silva C."/>
            <person name="de Souza R.F."/>
            <person name="Spinola L.A."/>
            <person name="Takita M.A."/>
            <person name="Tamura R.E."/>
            <person name="Teixeira E.C."/>
            <person name="Tezza R.I."/>
            <person name="Trindade dos Santos M."/>
            <person name="Truffi D."/>
            <person name="Tsai S.M."/>
            <person name="White F.F."/>
            <person name="Setubal J.C."/>
            <person name="Kitajima J.P."/>
        </authorList>
    </citation>
    <scope>NUCLEOTIDE SEQUENCE [LARGE SCALE GENOMIC DNA]</scope>
    <source>
        <strain evidence="1 2">306</strain>
    </source>
</reference>
<dbReference type="Proteomes" id="UP000000576">
    <property type="component" value="Chromosome"/>
</dbReference>
<gene>
    <name evidence="1" type="ordered locus">XAC2785</name>
</gene>
<proteinExistence type="predicted"/>
<evidence type="ECO:0000313" key="2">
    <source>
        <dbReference type="Proteomes" id="UP000000576"/>
    </source>
</evidence>
<dbReference type="AlphaFoldDB" id="A0AAI8ETB8"/>
<accession>A0AAI8ETB8</accession>
<dbReference type="KEGG" id="xac:XAC2785"/>
<protein>
    <submittedName>
        <fullName evidence="1">Uncharacterized protein</fullName>
    </submittedName>
</protein>
<sequence>MNYQTRMPPVCTADFLSPYANQIRFRNGAWYAINVWCVIEGRFLMHWNSAIGPSLSRRQYPRCASMASRSSRMHAMALGFEMAAPNCVRSAGHSRVVWPEVRKKSAATTALIADLSKQASWIRSAPLRRPSRTERSHAPLQKLAGPLDTALGLLWPQAQGELARAMEEGMGVPVPLSPDVGRLRDALQQLRGQVAAQAVSIATIDDALGRLADLPVAVEGEGRAVIAESSAQLNALGAALRQKEGLQQWQQGRP</sequence>
<dbReference type="EMBL" id="AE008923">
    <property type="protein sequence ID" value="AAM37630.1"/>
    <property type="molecule type" value="Genomic_DNA"/>
</dbReference>
<organism evidence="1 2">
    <name type="scientific">Xanthomonas axonopodis pv. citri (strain 306)</name>
    <dbReference type="NCBI Taxonomy" id="190486"/>
    <lineage>
        <taxon>Bacteria</taxon>
        <taxon>Pseudomonadati</taxon>
        <taxon>Pseudomonadota</taxon>
        <taxon>Gammaproteobacteria</taxon>
        <taxon>Lysobacterales</taxon>
        <taxon>Lysobacteraceae</taxon>
        <taxon>Xanthomonas</taxon>
    </lineage>
</organism>
<evidence type="ECO:0000313" key="1">
    <source>
        <dbReference type="EMBL" id="AAM37630.1"/>
    </source>
</evidence>
<name>A0AAI8ETB8_XANAC</name>